<dbReference type="InterPro" id="IPR005467">
    <property type="entry name" value="His_kinase_dom"/>
</dbReference>
<dbReference type="Gene3D" id="1.20.5.1930">
    <property type="match status" value="1"/>
</dbReference>
<dbReference type="Gene3D" id="3.30.565.10">
    <property type="entry name" value="Histidine kinase-like ATPase, C-terminal domain"/>
    <property type="match status" value="1"/>
</dbReference>
<dbReference type="GO" id="GO:0046983">
    <property type="term" value="F:protein dimerization activity"/>
    <property type="evidence" value="ECO:0007669"/>
    <property type="project" value="InterPro"/>
</dbReference>
<dbReference type="InterPro" id="IPR050482">
    <property type="entry name" value="Sensor_HK_TwoCompSys"/>
</dbReference>
<keyword evidence="6" id="KW-0067">ATP-binding</keyword>
<dbReference type="GO" id="GO:0005524">
    <property type="term" value="F:ATP binding"/>
    <property type="evidence" value="ECO:0007669"/>
    <property type="project" value="UniProtKB-KW"/>
</dbReference>
<evidence type="ECO:0000256" key="1">
    <source>
        <dbReference type="ARBA" id="ARBA00000085"/>
    </source>
</evidence>
<evidence type="ECO:0000256" key="2">
    <source>
        <dbReference type="ARBA" id="ARBA00012438"/>
    </source>
</evidence>
<dbReference type="AlphaFoldDB" id="A0A3D9HY50"/>
<keyword evidence="3" id="KW-0808">Transferase</keyword>
<keyword evidence="7" id="KW-0902">Two-component regulatory system</keyword>
<evidence type="ECO:0000256" key="5">
    <source>
        <dbReference type="ARBA" id="ARBA00022777"/>
    </source>
</evidence>
<feature type="domain" description="Histidine kinase" evidence="8">
    <location>
        <begin position="269"/>
        <end position="357"/>
    </location>
</feature>
<dbReference type="EMBL" id="QRDY01000025">
    <property type="protein sequence ID" value="RED54432.1"/>
    <property type="molecule type" value="Genomic_DNA"/>
</dbReference>
<dbReference type="Pfam" id="PF07730">
    <property type="entry name" value="HisKA_3"/>
    <property type="match status" value="1"/>
</dbReference>
<accession>A0A3D9HY50</accession>
<protein>
    <recommendedName>
        <fullName evidence="2">histidine kinase</fullName>
        <ecNumber evidence="2">2.7.13.3</ecNumber>
    </recommendedName>
</protein>
<evidence type="ECO:0000313" key="9">
    <source>
        <dbReference type="EMBL" id="RED54432.1"/>
    </source>
</evidence>
<sequence>MDRLLSVLTRAYRVGDLEQSVLREGQRYFASYMFRLVKYTETKHEIQGVGGSLTASLEKELLTALRAKSNRHIPGEVSITPSLVLGAAGGTGDTNLYLAVSMNSGEPFALVERDRFALMLMSKYVSIFYDYLHLIEAKLNEMEQRHGSDEPWLSKLFMQITEKERKRLASDLHDEVLQELLNIRRSVERTSGENSMYESRKDICRGLDNVEFMIRETCQELMPPFISEHGVLHAVSKLVEKTRLRAEFQLEFKTLPITAPISDEQTITIYRIVQELINNGFKHSEARKLTLEVGQEDEWLHIRYKDDGVGMETSRDFSDSNRFGLKGIAERARMVGGSVTLESQPGQGLKVHCALPL</sequence>
<dbReference type="PROSITE" id="PS50109">
    <property type="entry name" value="HIS_KIN"/>
    <property type="match status" value="1"/>
</dbReference>
<evidence type="ECO:0000256" key="4">
    <source>
        <dbReference type="ARBA" id="ARBA00022741"/>
    </source>
</evidence>
<evidence type="ECO:0000256" key="6">
    <source>
        <dbReference type="ARBA" id="ARBA00022840"/>
    </source>
</evidence>
<dbReference type="PANTHER" id="PTHR24421:SF60">
    <property type="entry name" value="SENSOR HISTIDINE KINASE COMP"/>
    <property type="match status" value="1"/>
</dbReference>
<comment type="caution">
    <text evidence="9">The sequence shown here is derived from an EMBL/GenBank/DDBJ whole genome shotgun (WGS) entry which is preliminary data.</text>
</comment>
<dbReference type="InterPro" id="IPR003594">
    <property type="entry name" value="HATPase_dom"/>
</dbReference>
<comment type="catalytic activity">
    <reaction evidence="1">
        <text>ATP + protein L-histidine = ADP + protein N-phospho-L-histidine.</text>
        <dbReference type="EC" id="2.7.13.3"/>
    </reaction>
</comment>
<dbReference type="PANTHER" id="PTHR24421">
    <property type="entry name" value="NITRATE/NITRITE SENSOR PROTEIN NARX-RELATED"/>
    <property type="match status" value="1"/>
</dbReference>
<proteinExistence type="predicted"/>
<dbReference type="Proteomes" id="UP000256869">
    <property type="component" value="Unassembled WGS sequence"/>
</dbReference>
<dbReference type="EC" id="2.7.13.3" evidence="2"/>
<keyword evidence="5 9" id="KW-0418">Kinase</keyword>
<dbReference type="RefSeq" id="WP_115995437.1">
    <property type="nucleotide sequence ID" value="NZ_QRDY01000025.1"/>
</dbReference>
<dbReference type="SMART" id="SM00387">
    <property type="entry name" value="HATPase_c"/>
    <property type="match status" value="1"/>
</dbReference>
<evidence type="ECO:0000256" key="7">
    <source>
        <dbReference type="ARBA" id="ARBA00023012"/>
    </source>
</evidence>
<reference evidence="9 10" key="1">
    <citation type="submission" date="2018-07" db="EMBL/GenBank/DDBJ databases">
        <title>Genomic Encyclopedia of Type Strains, Phase III (KMG-III): the genomes of soil and plant-associated and newly described type strains.</title>
        <authorList>
            <person name="Whitman W."/>
        </authorList>
    </citation>
    <scope>NUCLEOTIDE SEQUENCE [LARGE SCALE GENOMIC DNA]</scope>
    <source>
        <strain evidence="9 10">CECT 8236</strain>
    </source>
</reference>
<dbReference type="SUPFAM" id="SSF55874">
    <property type="entry name" value="ATPase domain of HSP90 chaperone/DNA topoisomerase II/histidine kinase"/>
    <property type="match status" value="1"/>
</dbReference>
<keyword evidence="10" id="KW-1185">Reference proteome</keyword>
<dbReference type="InterPro" id="IPR036890">
    <property type="entry name" value="HATPase_C_sf"/>
</dbReference>
<evidence type="ECO:0000259" key="8">
    <source>
        <dbReference type="PROSITE" id="PS50109"/>
    </source>
</evidence>
<dbReference type="GO" id="GO:0000155">
    <property type="term" value="F:phosphorelay sensor kinase activity"/>
    <property type="evidence" value="ECO:0007669"/>
    <property type="project" value="InterPro"/>
</dbReference>
<dbReference type="CDD" id="cd16917">
    <property type="entry name" value="HATPase_UhpB-NarQ-NarX-like"/>
    <property type="match status" value="1"/>
</dbReference>
<dbReference type="Pfam" id="PF02518">
    <property type="entry name" value="HATPase_c"/>
    <property type="match status" value="1"/>
</dbReference>
<gene>
    <name evidence="9" type="ORF">DFP95_12552</name>
</gene>
<dbReference type="GO" id="GO:0016020">
    <property type="term" value="C:membrane"/>
    <property type="evidence" value="ECO:0007669"/>
    <property type="project" value="InterPro"/>
</dbReference>
<evidence type="ECO:0000313" key="10">
    <source>
        <dbReference type="Proteomes" id="UP000256869"/>
    </source>
</evidence>
<dbReference type="OrthoDB" id="9781904at2"/>
<evidence type="ECO:0000256" key="3">
    <source>
        <dbReference type="ARBA" id="ARBA00022679"/>
    </source>
</evidence>
<keyword evidence="4" id="KW-0547">Nucleotide-binding</keyword>
<organism evidence="9 10">
    <name type="scientific">Cohnella lupini</name>
    <dbReference type="NCBI Taxonomy" id="1294267"/>
    <lineage>
        <taxon>Bacteria</taxon>
        <taxon>Bacillati</taxon>
        <taxon>Bacillota</taxon>
        <taxon>Bacilli</taxon>
        <taxon>Bacillales</taxon>
        <taxon>Paenibacillaceae</taxon>
        <taxon>Cohnella</taxon>
    </lineage>
</organism>
<name>A0A3D9HY50_9BACL</name>
<dbReference type="InterPro" id="IPR011712">
    <property type="entry name" value="Sig_transdc_His_kin_sub3_dim/P"/>
</dbReference>